<sequence length="147" mass="16439">MYGEDMACDSHLDVPMAESTQLQPASYDGTLEIYQEEVLSVPDISTRPPFPDQYEEDVIADDSIKEVPGVGEELQISYKLVEGATRGGKTLMVDSLGFSYTKKALGRKKTQRDGKCTWRCSVRSKVLYCLLGWLCFHSWIPSSSSSR</sequence>
<keyword evidence="2" id="KW-1185">Reference proteome</keyword>
<protein>
    <submittedName>
        <fullName evidence="1">Uncharacterized protein</fullName>
    </submittedName>
</protein>
<comment type="caution">
    <text evidence="1">The sequence shown here is derived from an EMBL/GenBank/DDBJ whole genome shotgun (WGS) entry which is preliminary data.</text>
</comment>
<evidence type="ECO:0000313" key="2">
    <source>
        <dbReference type="Proteomes" id="UP000324222"/>
    </source>
</evidence>
<gene>
    <name evidence="1" type="ORF">E2C01_038133</name>
</gene>
<organism evidence="1 2">
    <name type="scientific">Portunus trituberculatus</name>
    <name type="common">Swimming crab</name>
    <name type="synonym">Neptunus trituberculatus</name>
    <dbReference type="NCBI Taxonomy" id="210409"/>
    <lineage>
        <taxon>Eukaryota</taxon>
        <taxon>Metazoa</taxon>
        <taxon>Ecdysozoa</taxon>
        <taxon>Arthropoda</taxon>
        <taxon>Crustacea</taxon>
        <taxon>Multicrustacea</taxon>
        <taxon>Malacostraca</taxon>
        <taxon>Eumalacostraca</taxon>
        <taxon>Eucarida</taxon>
        <taxon>Decapoda</taxon>
        <taxon>Pleocyemata</taxon>
        <taxon>Brachyura</taxon>
        <taxon>Eubrachyura</taxon>
        <taxon>Portunoidea</taxon>
        <taxon>Portunidae</taxon>
        <taxon>Portuninae</taxon>
        <taxon>Portunus</taxon>
    </lineage>
</organism>
<proteinExistence type="predicted"/>
<evidence type="ECO:0000313" key="1">
    <source>
        <dbReference type="EMBL" id="MPC44460.1"/>
    </source>
</evidence>
<reference evidence="1 2" key="1">
    <citation type="submission" date="2019-05" db="EMBL/GenBank/DDBJ databases">
        <title>Another draft genome of Portunus trituberculatus and its Hox gene families provides insights of decapod evolution.</title>
        <authorList>
            <person name="Jeong J.-H."/>
            <person name="Song I."/>
            <person name="Kim S."/>
            <person name="Choi T."/>
            <person name="Kim D."/>
            <person name="Ryu S."/>
            <person name="Kim W."/>
        </authorList>
    </citation>
    <scope>NUCLEOTIDE SEQUENCE [LARGE SCALE GENOMIC DNA]</scope>
    <source>
        <tissue evidence="1">Muscle</tissue>
    </source>
</reference>
<dbReference type="Proteomes" id="UP000324222">
    <property type="component" value="Unassembled WGS sequence"/>
</dbReference>
<name>A0A5B7FA14_PORTR</name>
<dbReference type="EMBL" id="VSRR010006292">
    <property type="protein sequence ID" value="MPC44460.1"/>
    <property type="molecule type" value="Genomic_DNA"/>
</dbReference>
<dbReference type="AlphaFoldDB" id="A0A5B7FA14"/>
<accession>A0A5B7FA14</accession>